<evidence type="ECO:0000256" key="1">
    <source>
        <dbReference type="SAM" id="MobiDB-lite"/>
    </source>
</evidence>
<name>A0A0N4UBS1_DRAME</name>
<dbReference type="WBParaSite" id="DME_0000467301-mRNA-1">
    <property type="protein sequence ID" value="DME_0000467301-mRNA-1"/>
    <property type="gene ID" value="DME_0000467301"/>
</dbReference>
<evidence type="ECO:0000313" key="5">
    <source>
        <dbReference type="WBParaSite" id="DME_0000467301-mRNA-1"/>
    </source>
</evidence>
<evidence type="ECO:0000313" key="3">
    <source>
        <dbReference type="Proteomes" id="UP000038040"/>
    </source>
</evidence>
<accession>A0A0N4UBS1</accession>
<dbReference type="Proteomes" id="UP000038040">
    <property type="component" value="Unplaced"/>
</dbReference>
<protein>
    <submittedName>
        <fullName evidence="2 5">Uncharacterized protein</fullName>
    </submittedName>
</protein>
<gene>
    <name evidence="2" type="ORF">DME_LOCUS8556</name>
</gene>
<evidence type="ECO:0000313" key="2">
    <source>
        <dbReference type="EMBL" id="VDN58583.1"/>
    </source>
</evidence>
<reference evidence="2 4" key="2">
    <citation type="submission" date="2018-11" db="EMBL/GenBank/DDBJ databases">
        <authorList>
            <consortium name="Pathogen Informatics"/>
        </authorList>
    </citation>
    <scope>NUCLEOTIDE SEQUENCE [LARGE SCALE GENOMIC DNA]</scope>
</reference>
<proteinExistence type="predicted"/>
<dbReference type="AlphaFoldDB" id="A0A0N4UBS1"/>
<feature type="compositionally biased region" description="Gly residues" evidence="1">
    <location>
        <begin position="87"/>
        <end position="100"/>
    </location>
</feature>
<organism evidence="3 5">
    <name type="scientific">Dracunculus medinensis</name>
    <name type="common">Guinea worm</name>
    <dbReference type="NCBI Taxonomy" id="318479"/>
    <lineage>
        <taxon>Eukaryota</taxon>
        <taxon>Metazoa</taxon>
        <taxon>Ecdysozoa</taxon>
        <taxon>Nematoda</taxon>
        <taxon>Chromadorea</taxon>
        <taxon>Rhabditida</taxon>
        <taxon>Spirurina</taxon>
        <taxon>Dracunculoidea</taxon>
        <taxon>Dracunculidae</taxon>
        <taxon>Dracunculus</taxon>
    </lineage>
</organism>
<evidence type="ECO:0000313" key="4">
    <source>
        <dbReference type="Proteomes" id="UP000274756"/>
    </source>
</evidence>
<feature type="compositionally biased region" description="Low complexity" evidence="1">
    <location>
        <begin position="149"/>
        <end position="180"/>
    </location>
</feature>
<dbReference type="EMBL" id="UYYG01001169">
    <property type="protein sequence ID" value="VDN58583.1"/>
    <property type="molecule type" value="Genomic_DNA"/>
</dbReference>
<sequence>MKSTNRRSNNSNLINQAVIPSTSNAAQPQPQQQPIQPKTTQVIFLQKNPKLFVSKNGETLQQILLTQPTTTLAVSVSDANLRNHLAVGGGGSGGSGGNGGSTTTDSLVDSVNSTDLFQQQQVSNDEGTSSVTYVTNTNGLTSTDNSFINNDTSVTNDTTNNHGTAVGSGNSTTVGGSINGRNDNQQQITNMDIYSIPQQHINTVYIIIICTIGD</sequence>
<reference evidence="5" key="1">
    <citation type="submission" date="2017-02" db="UniProtKB">
        <authorList>
            <consortium name="WormBaseParasite"/>
        </authorList>
    </citation>
    <scope>IDENTIFICATION</scope>
</reference>
<feature type="region of interest" description="Disordered" evidence="1">
    <location>
        <begin position="87"/>
        <end position="108"/>
    </location>
</feature>
<feature type="region of interest" description="Disordered" evidence="1">
    <location>
        <begin position="142"/>
        <end position="183"/>
    </location>
</feature>
<dbReference type="Proteomes" id="UP000274756">
    <property type="component" value="Unassembled WGS sequence"/>
</dbReference>
<keyword evidence="4" id="KW-1185">Reference proteome</keyword>